<dbReference type="Proteomes" id="UP000324091">
    <property type="component" value="Chromosome 13"/>
</dbReference>
<reference evidence="1 2" key="1">
    <citation type="submission" date="2019-04" db="EMBL/GenBank/DDBJ databases">
        <title>Chromosome genome assembly for Takifugu flavidus.</title>
        <authorList>
            <person name="Xiao S."/>
        </authorList>
    </citation>
    <scope>NUCLEOTIDE SEQUENCE [LARGE SCALE GENOMIC DNA]</scope>
    <source>
        <strain evidence="1">HTHZ2018</strain>
        <tissue evidence="1">Muscle</tissue>
    </source>
</reference>
<keyword evidence="2" id="KW-1185">Reference proteome</keyword>
<gene>
    <name evidence="1" type="ORF">D4764_13G0011610</name>
</gene>
<sequence>MGSVCEDTGKWGEDEGSVIISDVYLCNPRARSEQLWPLTGNGEGHPVCSGLKEDTCGRSVETVMMAVMRIMLNEHQEAPQKTEELYLRSSTEELYLRSST</sequence>
<proteinExistence type="predicted"/>
<dbReference type="EMBL" id="RHFK02000005">
    <property type="protein sequence ID" value="TWW76499.1"/>
    <property type="molecule type" value="Genomic_DNA"/>
</dbReference>
<evidence type="ECO:0000313" key="1">
    <source>
        <dbReference type="EMBL" id="TWW76499.1"/>
    </source>
</evidence>
<evidence type="ECO:0000313" key="2">
    <source>
        <dbReference type="Proteomes" id="UP000324091"/>
    </source>
</evidence>
<comment type="caution">
    <text evidence="1">The sequence shown here is derived from an EMBL/GenBank/DDBJ whole genome shotgun (WGS) entry which is preliminary data.</text>
</comment>
<dbReference type="AlphaFoldDB" id="A0A5C6PBU9"/>
<protein>
    <submittedName>
        <fullName evidence="1">Uncharacterized protein</fullName>
    </submittedName>
</protein>
<accession>A0A5C6PBU9</accession>
<organism evidence="1 2">
    <name type="scientific">Takifugu flavidus</name>
    <name type="common">sansaifugu</name>
    <dbReference type="NCBI Taxonomy" id="433684"/>
    <lineage>
        <taxon>Eukaryota</taxon>
        <taxon>Metazoa</taxon>
        <taxon>Chordata</taxon>
        <taxon>Craniata</taxon>
        <taxon>Vertebrata</taxon>
        <taxon>Euteleostomi</taxon>
        <taxon>Actinopterygii</taxon>
        <taxon>Neopterygii</taxon>
        <taxon>Teleostei</taxon>
        <taxon>Neoteleostei</taxon>
        <taxon>Acanthomorphata</taxon>
        <taxon>Eupercaria</taxon>
        <taxon>Tetraodontiformes</taxon>
        <taxon>Tetradontoidea</taxon>
        <taxon>Tetraodontidae</taxon>
        <taxon>Takifugu</taxon>
    </lineage>
</organism>
<name>A0A5C6PBU9_9TELE</name>